<name>A0A5P8FKB8_9MICO</name>
<dbReference type="KEGG" id="jme:EEW87_001410"/>
<evidence type="ECO:0000313" key="1">
    <source>
        <dbReference type="EMBL" id="QFQ29282.2"/>
    </source>
</evidence>
<dbReference type="RefSeq" id="WP_123092401.1">
    <property type="nucleotide sequence ID" value="NZ_CP044548.2"/>
</dbReference>
<organism evidence="1 2">
    <name type="scientific">Janibacter melonis</name>
    <dbReference type="NCBI Taxonomy" id="262209"/>
    <lineage>
        <taxon>Bacteria</taxon>
        <taxon>Bacillati</taxon>
        <taxon>Actinomycetota</taxon>
        <taxon>Actinomycetes</taxon>
        <taxon>Micrococcales</taxon>
        <taxon>Intrasporangiaceae</taxon>
        <taxon>Janibacter</taxon>
    </lineage>
</organism>
<dbReference type="AlphaFoldDB" id="A0A5P8FKB8"/>
<proteinExistence type="predicted"/>
<accession>A0A5P8FKB8</accession>
<dbReference type="Proteomes" id="UP000271708">
    <property type="component" value="Chromosome"/>
</dbReference>
<dbReference type="EMBL" id="CP044548">
    <property type="protein sequence ID" value="QFQ29282.2"/>
    <property type="molecule type" value="Genomic_DNA"/>
</dbReference>
<gene>
    <name evidence="1" type="ORF">EEW87_001410</name>
</gene>
<evidence type="ECO:0000313" key="2">
    <source>
        <dbReference type="Proteomes" id="UP000271708"/>
    </source>
</evidence>
<evidence type="ECO:0008006" key="3">
    <source>
        <dbReference type="Google" id="ProtNLM"/>
    </source>
</evidence>
<dbReference type="GeneID" id="59163091"/>
<reference evidence="1 2" key="1">
    <citation type="submission" date="2019-09" db="EMBL/GenBank/DDBJ databases">
        <title>Complete Genome Sequence of Janibacter melonis M714 with both human health impact and industrial applications.</title>
        <authorList>
            <person name="Jin M."/>
            <person name="Zhao Q.R."/>
        </authorList>
    </citation>
    <scope>NUCLEOTIDE SEQUENCE [LARGE SCALE GENOMIC DNA]</scope>
    <source>
        <strain evidence="1 2">M714</strain>
    </source>
</reference>
<sequence length="214" mass="22385">MAELQCQAAAGTCAATSPDSEGPVAIIRQPGGQLEGYDCGATPGQPGPAVVAAPPVPTFGQIQQAFRELPFCKPSPSMQPVGGKTVVNLATYYEAGWPDGACLSPGETSAKVQLLSWSVEFTVAARDYRFSYGDGASSEWTTSTGGGYPDGDITHAYRDTGSVDVRVDARLTGSYRVDGGAWQDIETVADLQDEPAATYEVVEAKNRLQADPTG</sequence>
<protein>
    <recommendedName>
        <fullName evidence="3">PKD domain-containing protein</fullName>
    </recommendedName>
</protein>